<keyword evidence="7" id="KW-1015">Disulfide bond</keyword>
<evidence type="ECO:0000313" key="12">
    <source>
        <dbReference type="Proteomes" id="UP000233524"/>
    </source>
</evidence>
<gene>
    <name evidence="11" type="ORF">jhhlp_000738</name>
</gene>
<dbReference type="EMBL" id="NLAX01000003">
    <property type="protein sequence ID" value="PKS12530.1"/>
    <property type="molecule type" value="Genomic_DNA"/>
</dbReference>
<keyword evidence="5" id="KW-0472">Membrane</keyword>
<reference evidence="11 12" key="1">
    <citation type="journal article" date="2017" name="G3 (Bethesda)">
        <title>First Draft Genome Sequence of the Pathogenic Fungus Lomentospora prolificans (Formerly Scedosporium prolificans).</title>
        <authorList>
            <person name="Luo R."/>
            <person name="Zimin A."/>
            <person name="Workman R."/>
            <person name="Fan Y."/>
            <person name="Pertea G."/>
            <person name="Grossman N."/>
            <person name="Wear M.P."/>
            <person name="Jia B."/>
            <person name="Miller H."/>
            <person name="Casadevall A."/>
            <person name="Timp W."/>
            <person name="Zhang S.X."/>
            <person name="Salzberg S.L."/>
        </authorList>
    </citation>
    <scope>NUCLEOTIDE SEQUENCE [LARGE SCALE GENOMIC DNA]</scope>
    <source>
        <strain evidence="11 12">JHH-5317</strain>
    </source>
</reference>
<sequence>MKFSIAALTFAAAASAQTITQCDGKAQVCLDDATLAASDCEVGDWTCGCQPDNMAAIRTAATDCVVAACGGLIPALNVLVEVEEICADVLG</sequence>
<evidence type="ECO:0000256" key="6">
    <source>
        <dbReference type="ARBA" id="ARBA00022729"/>
    </source>
</evidence>
<keyword evidence="5" id="KW-0336">GPI-anchor</keyword>
<keyword evidence="8" id="KW-0449">Lipoprotein</keyword>
<keyword evidence="5" id="KW-0325">Glycoprotein</keyword>
<dbReference type="OrthoDB" id="3767534at2759"/>
<dbReference type="GO" id="GO:0098552">
    <property type="term" value="C:side of membrane"/>
    <property type="evidence" value="ECO:0007669"/>
    <property type="project" value="UniProtKB-KW"/>
</dbReference>
<dbReference type="InterPro" id="IPR008427">
    <property type="entry name" value="Extracellular_membr_CFEM_dom"/>
</dbReference>
<proteinExistence type="inferred from homology"/>
<dbReference type="Proteomes" id="UP000233524">
    <property type="component" value="Unassembled WGS sequence"/>
</dbReference>
<evidence type="ECO:0000256" key="7">
    <source>
        <dbReference type="ARBA" id="ARBA00023157"/>
    </source>
</evidence>
<keyword evidence="4" id="KW-0964">Secreted</keyword>
<dbReference type="AlphaFoldDB" id="A0A2N3NJB4"/>
<dbReference type="GO" id="GO:0005576">
    <property type="term" value="C:extracellular region"/>
    <property type="evidence" value="ECO:0007669"/>
    <property type="project" value="UniProtKB-SubCell"/>
</dbReference>
<comment type="caution">
    <text evidence="11">The sequence shown here is derived from an EMBL/GenBank/DDBJ whole genome shotgun (WGS) entry which is preliminary data.</text>
</comment>
<comment type="subcellular location">
    <subcellularLocation>
        <location evidence="1">Membrane</location>
        <topology evidence="1">Lipid-anchor</topology>
        <topology evidence="1">GPI-anchor</topology>
    </subcellularLocation>
    <subcellularLocation>
        <location evidence="2">Secreted</location>
    </subcellularLocation>
</comment>
<feature type="chain" id="PRO_5014749161" description="CFEM domain-containing protein" evidence="9">
    <location>
        <begin position="17"/>
        <end position="91"/>
    </location>
</feature>
<dbReference type="VEuPathDB" id="FungiDB:jhhlp_000738"/>
<dbReference type="Pfam" id="PF05730">
    <property type="entry name" value="CFEM"/>
    <property type="match status" value="1"/>
</dbReference>
<evidence type="ECO:0000256" key="1">
    <source>
        <dbReference type="ARBA" id="ARBA00004589"/>
    </source>
</evidence>
<accession>A0A2N3NJB4</accession>
<evidence type="ECO:0000256" key="5">
    <source>
        <dbReference type="ARBA" id="ARBA00022622"/>
    </source>
</evidence>
<feature type="domain" description="CFEM" evidence="10">
    <location>
        <begin position="26"/>
        <end position="87"/>
    </location>
</feature>
<keyword evidence="6 9" id="KW-0732">Signal</keyword>
<evidence type="ECO:0000256" key="3">
    <source>
        <dbReference type="ARBA" id="ARBA00010031"/>
    </source>
</evidence>
<evidence type="ECO:0000256" key="4">
    <source>
        <dbReference type="ARBA" id="ARBA00022525"/>
    </source>
</evidence>
<keyword evidence="12" id="KW-1185">Reference proteome</keyword>
<evidence type="ECO:0000259" key="10">
    <source>
        <dbReference type="Pfam" id="PF05730"/>
    </source>
</evidence>
<evidence type="ECO:0000256" key="8">
    <source>
        <dbReference type="ARBA" id="ARBA00023288"/>
    </source>
</evidence>
<name>A0A2N3NJB4_9PEZI</name>
<feature type="signal peptide" evidence="9">
    <location>
        <begin position="1"/>
        <end position="16"/>
    </location>
</feature>
<evidence type="ECO:0000313" key="11">
    <source>
        <dbReference type="EMBL" id="PKS12530.1"/>
    </source>
</evidence>
<comment type="similarity">
    <text evidence="3">Belongs to the RBT5 family.</text>
</comment>
<evidence type="ECO:0000256" key="9">
    <source>
        <dbReference type="SAM" id="SignalP"/>
    </source>
</evidence>
<protein>
    <recommendedName>
        <fullName evidence="10">CFEM domain-containing protein</fullName>
    </recommendedName>
</protein>
<dbReference type="InParanoid" id="A0A2N3NJB4"/>
<organism evidence="11 12">
    <name type="scientific">Lomentospora prolificans</name>
    <dbReference type="NCBI Taxonomy" id="41688"/>
    <lineage>
        <taxon>Eukaryota</taxon>
        <taxon>Fungi</taxon>
        <taxon>Dikarya</taxon>
        <taxon>Ascomycota</taxon>
        <taxon>Pezizomycotina</taxon>
        <taxon>Sordariomycetes</taxon>
        <taxon>Hypocreomycetidae</taxon>
        <taxon>Microascales</taxon>
        <taxon>Microascaceae</taxon>
        <taxon>Lomentospora</taxon>
    </lineage>
</organism>
<evidence type="ECO:0000256" key="2">
    <source>
        <dbReference type="ARBA" id="ARBA00004613"/>
    </source>
</evidence>